<accession>A0ABD1ECM0</accession>
<evidence type="ECO:0000256" key="5">
    <source>
        <dbReference type="PROSITE-ProRule" id="PRU00309"/>
    </source>
</evidence>
<evidence type="ECO:0000259" key="6">
    <source>
        <dbReference type="PROSITE" id="PS50950"/>
    </source>
</evidence>
<evidence type="ECO:0000256" key="3">
    <source>
        <dbReference type="ARBA" id="ARBA00022833"/>
    </source>
</evidence>
<sequence length="105" mass="12891">MVGVCALASCKKNKKEHKNYAFFMVPKDPDIRRQWQEFAKWREVKDYYCLCEEHFLDEEIYKRHPRPLLKKNSVPRYLKKSVYCNFELNYLRFKEQYSSDIIIIT</sequence>
<name>A0ABD1ECM0_HYPHA</name>
<evidence type="ECO:0000256" key="4">
    <source>
        <dbReference type="ARBA" id="ARBA00023125"/>
    </source>
</evidence>
<protein>
    <recommendedName>
        <fullName evidence="6">THAP-type domain-containing protein</fullName>
    </recommendedName>
</protein>
<reference evidence="7 8" key="1">
    <citation type="submission" date="2024-05" db="EMBL/GenBank/DDBJ databases">
        <title>Genetic variation in Jamaican populations of the coffee berry borer (Hypothenemus hampei).</title>
        <authorList>
            <person name="Errbii M."/>
            <person name="Myrie A."/>
        </authorList>
    </citation>
    <scope>NUCLEOTIDE SEQUENCE [LARGE SCALE GENOMIC DNA]</scope>
    <source>
        <strain evidence="7">JA-Hopewell-2020-01-JO</strain>
        <tissue evidence="7">Whole body</tissue>
    </source>
</reference>
<dbReference type="Proteomes" id="UP001566132">
    <property type="component" value="Unassembled WGS sequence"/>
</dbReference>
<keyword evidence="4 5" id="KW-0238">DNA-binding</keyword>
<dbReference type="AlphaFoldDB" id="A0ABD1ECM0"/>
<dbReference type="EMBL" id="JBDJPC010000008">
    <property type="protein sequence ID" value="KAL1492360.1"/>
    <property type="molecule type" value="Genomic_DNA"/>
</dbReference>
<dbReference type="InterPro" id="IPR026516">
    <property type="entry name" value="THAP1/10"/>
</dbReference>
<dbReference type="SUPFAM" id="SSF57716">
    <property type="entry name" value="Glucocorticoid receptor-like (DNA-binding domain)"/>
    <property type="match status" value="1"/>
</dbReference>
<dbReference type="Gene3D" id="6.20.210.20">
    <property type="entry name" value="THAP domain"/>
    <property type="match status" value="1"/>
</dbReference>
<evidence type="ECO:0000313" key="8">
    <source>
        <dbReference type="Proteomes" id="UP001566132"/>
    </source>
</evidence>
<dbReference type="InterPro" id="IPR038441">
    <property type="entry name" value="THAP_Znf_sf"/>
</dbReference>
<dbReference type="GO" id="GO:0003677">
    <property type="term" value="F:DNA binding"/>
    <property type="evidence" value="ECO:0007669"/>
    <property type="project" value="UniProtKB-UniRule"/>
</dbReference>
<evidence type="ECO:0000256" key="1">
    <source>
        <dbReference type="ARBA" id="ARBA00022723"/>
    </source>
</evidence>
<dbReference type="Pfam" id="PF05485">
    <property type="entry name" value="THAP"/>
    <property type="match status" value="1"/>
</dbReference>
<proteinExistence type="predicted"/>
<comment type="caution">
    <text evidence="7">The sequence shown here is derived from an EMBL/GenBank/DDBJ whole genome shotgun (WGS) entry which is preliminary data.</text>
</comment>
<dbReference type="GO" id="GO:0008270">
    <property type="term" value="F:zinc ion binding"/>
    <property type="evidence" value="ECO:0007669"/>
    <property type="project" value="UniProtKB-KW"/>
</dbReference>
<keyword evidence="1" id="KW-0479">Metal-binding</keyword>
<keyword evidence="3" id="KW-0862">Zinc</keyword>
<organism evidence="7 8">
    <name type="scientific">Hypothenemus hampei</name>
    <name type="common">Coffee berry borer</name>
    <dbReference type="NCBI Taxonomy" id="57062"/>
    <lineage>
        <taxon>Eukaryota</taxon>
        <taxon>Metazoa</taxon>
        <taxon>Ecdysozoa</taxon>
        <taxon>Arthropoda</taxon>
        <taxon>Hexapoda</taxon>
        <taxon>Insecta</taxon>
        <taxon>Pterygota</taxon>
        <taxon>Neoptera</taxon>
        <taxon>Endopterygota</taxon>
        <taxon>Coleoptera</taxon>
        <taxon>Polyphaga</taxon>
        <taxon>Cucujiformia</taxon>
        <taxon>Curculionidae</taxon>
        <taxon>Scolytinae</taxon>
        <taxon>Hypothenemus</taxon>
    </lineage>
</organism>
<gene>
    <name evidence="7" type="ORF">ABEB36_010618</name>
</gene>
<dbReference type="PROSITE" id="PS50950">
    <property type="entry name" value="ZF_THAP"/>
    <property type="match status" value="1"/>
</dbReference>
<evidence type="ECO:0000256" key="2">
    <source>
        <dbReference type="ARBA" id="ARBA00022771"/>
    </source>
</evidence>
<keyword evidence="8" id="KW-1185">Reference proteome</keyword>
<evidence type="ECO:0000313" key="7">
    <source>
        <dbReference type="EMBL" id="KAL1492360.1"/>
    </source>
</evidence>
<dbReference type="InterPro" id="IPR006612">
    <property type="entry name" value="THAP_Znf"/>
</dbReference>
<dbReference type="SMART" id="SM00692">
    <property type="entry name" value="DM3"/>
    <property type="match status" value="1"/>
</dbReference>
<dbReference type="PANTHER" id="PTHR46600:SF11">
    <property type="entry name" value="THAP DOMAIN-CONTAINING PROTEIN 10"/>
    <property type="match status" value="1"/>
</dbReference>
<keyword evidence="2 5" id="KW-0863">Zinc-finger</keyword>
<dbReference type="SMART" id="SM00980">
    <property type="entry name" value="THAP"/>
    <property type="match status" value="1"/>
</dbReference>
<feature type="domain" description="THAP-type" evidence="6">
    <location>
        <begin position="1"/>
        <end position="78"/>
    </location>
</feature>
<dbReference type="PANTHER" id="PTHR46600">
    <property type="entry name" value="THAP DOMAIN-CONTAINING"/>
    <property type="match status" value="1"/>
</dbReference>